<dbReference type="InterPro" id="IPR029039">
    <property type="entry name" value="Flavoprotein-like_sf"/>
</dbReference>
<evidence type="ECO:0000256" key="5">
    <source>
        <dbReference type="ARBA" id="ARBA00038292"/>
    </source>
</evidence>
<organism evidence="7 8">
    <name type="scientific">candidate division MSBL1 archaeon SCGC-AAA259J03</name>
    <dbReference type="NCBI Taxonomy" id="1698269"/>
    <lineage>
        <taxon>Archaea</taxon>
        <taxon>Methanobacteriati</taxon>
        <taxon>Methanobacteriota</taxon>
        <taxon>candidate division MSBL1</taxon>
    </lineage>
</organism>
<accession>A0A656YV83</accession>
<dbReference type="Gene3D" id="3.40.50.360">
    <property type="match status" value="1"/>
</dbReference>
<keyword evidence="3" id="KW-0285">Flavoprotein</keyword>
<dbReference type="Proteomes" id="UP000070257">
    <property type="component" value="Unassembled WGS sequence"/>
</dbReference>
<dbReference type="PANTHER" id="PTHR43278">
    <property type="entry name" value="NAD(P)H-DEPENDENT FMN-CONTAINING OXIDOREDUCTASE YWQN-RELATED"/>
    <property type="match status" value="1"/>
</dbReference>
<dbReference type="InterPro" id="IPR051796">
    <property type="entry name" value="ISF_SsuE-like"/>
</dbReference>
<comment type="cofactor">
    <cofactor evidence="1">
        <name>FMN</name>
        <dbReference type="ChEBI" id="CHEBI:58210"/>
    </cofactor>
</comment>
<comment type="caution">
    <text evidence="7">The sequence shown here is derived from an EMBL/GenBank/DDBJ whole genome shotgun (WGS) entry which is preliminary data.</text>
</comment>
<evidence type="ECO:0000259" key="6">
    <source>
        <dbReference type="Pfam" id="PF03358"/>
    </source>
</evidence>
<reference evidence="7 8" key="1">
    <citation type="journal article" date="2016" name="Sci. Rep.">
        <title>Metabolic traits of an uncultured archaeal lineage -MSBL1- from brine pools of the Red Sea.</title>
        <authorList>
            <person name="Mwirichia R."/>
            <person name="Alam I."/>
            <person name="Rashid M."/>
            <person name="Vinu M."/>
            <person name="Ba-Alawi W."/>
            <person name="Anthony Kamau A."/>
            <person name="Kamanda Ngugi D."/>
            <person name="Goker M."/>
            <person name="Klenk H.P."/>
            <person name="Bajic V."/>
            <person name="Stingl U."/>
        </authorList>
    </citation>
    <scope>NUCLEOTIDE SEQUENCE [LARGE SCALE GENOMIC DNA]</scope>
    <source>
        <strain evidence="7">SCGC-AAA259J03</strain>
    </source>
</reference>
<comment type="cofactor">
    <cofactor evidence="2">
        <name>[4Fe-4S] cluster</name>
        <dbReference type="ChEBI" id="CHEBI:49883"/>
    </cofactor>
</comment>
<evidence type="ECO:0000313" key="7">
    <source>
        <dbReference type="EMBL" id="KXA96889.1"/>
    </source>
</evidence>
<feature type="domain" description="NADPH-dependent FMN reductase-like" evidence="6">
    <location>
        <begin position="1"/>
        <end position="145"/>
    </location>
</feature>
<dbReference type="Pfam" id="PF03358">
    <property type="entry name" value="FMN_red"/>
    <property type="match status" value="1"/>
</dbReference>
<sequence length="258" mass="29156">MKLLSILATVRESGNSALASRYIAQELDASLEILRLTDLDIEPCKACYACLFGEDCKIDDDVDRVYDRIGETDMVLIASPIYWLDATGSFKALLDRQFMAVPHLEEFSGKKSAIITSHGFKNLRGWASSTHLVFARSLQLNVLANMEINAGLPGEILTERENIEKLDKIVEAFKNGEKVRSENQCPVCLNTTFRVESGIRCPVCGSELDDDLNLVEKGERLERDWVNEHFFTRLVEMKEDYGDKIDEIKKSVDEILNN</sequence>
<dbReference type="SUPFAM" id="SSF52218">
    <property type="entry name" value="Flavoproteins"/>
    <property type="match status" value="1"/>
</dbReference>
<comment type="similarity">
    <text evidence="5">Belongs to the SsuE family. Isf subfamily.</text>
</comment>
<evidence type="ECO:0000313" key="8">
    <source>
        <dbReference type="Proteomes" id="UP000070257"/>
    </source>
</evidence>
<keyword evidence="4" id="KW-0288">FMN</keyword>
<evidence type="ECO:0000256" key="1">
    <source>
        <dbReference type="ARBA" id="ARBA00001917"/>
    </source>
</evidence>
<name>A0A656YV83_9EURY</name>
<dbReference type="AlphaFoldDB" id="A0A656YV83"/>
<evidence type="ECO:0000256" key="2">
    <source>
        <dbReference type="ARBA" id="ARBA00001966"/>
    </source>
</evidence>
<dbReference type="PANTHER" id="PTHR43278:SF4">
    <property type="entry name" value="NAD(P)H-DEPENDENT FMN-CONTAINING OXIDOREDUCTASE YWQN-RELATED"/>
    <property type="match status" value="1"/>
</dbReference>
<dbReference type="GO" id="GO:0016491">
    <property type="term" value="F:oxidoreductase activity"/>
    <property type="evidence" value="ECO:0007669"/>
    <property type="project" value="InterPro"/>
</dbReference>
<proteinExistence type="inferred from homology"/>
<gene>
    <name evidence="7" type="ORF">AKJ39_04000</name>
</gene>
<dbReference type="EMBL" id="LHXT01000076">
    <property type="protein sequence ID" value="KXA96889.1"/>
    <property type="molecule type" value="Genomic_DNA"/>
</dbReference>
<evidence type="ECO:0000256" key="4">
    <source>
        <dbReference type="ARBA" id="ARBA00022643"/>
    </source>
</evidence>
<keyword evidence="8" id="KW-1185">Reference proteome</keyword>
<dbReference type="InterPro" id="IPR005025">
    <property type="entry name" value="FMN_Rdtase-like_dom"/>
</dbReference>
<evidence type="ECO:0000256" key="3">
    <source>
        <dbReference type="ARBA" id="ARBA00022630"/>
    </source>
</evidence>
<protein>
    <submittedName>
        <fullName evidence="7">NADPH-dependent FMN reductase</fullName>
    </submittedName>
</protein>